<keyword evidence="1" id="KW-1133">Transmembrane helix</keyword>
<keyword evidence="1" id="KW-0812">Transmembrane</keyword>
<dbReference type="AlphaFoldDB" id="A0A1Y3E686"/>
<protein>
    <recommendedName>
        <fullName evidence="4">C2H2-type domain-containing protein</fullName>
    </recommendedName>
</protein>
<evidence type="ECO:0000256" key="1">
    <source>
        <dbReference type="SAM" id="Phobius"/>
    </source>
</evidence>
<proteinExistence type="predicted"/>
<sequence length="139" mass="16118">RIVLEGGGCVNHIQEGTILKEWRLQFLNHNNPVQLRCVACNDFCDNLHKLQSHVATFRHKCCSRALQKVRLADVALDSTLKDSQTNAGNCDDQLSPSRILYCVLCRFIAPDKKRMLGKKFYFFFDYCLLFYFLIIIIIE</sequence>
<reference evidence="2 3" key="1">
    <citation type="submission" date="2015-04" db="EMBL/GenBank/DDBJ databases">
        <title>Draft genome of the roundworm Trichinella nativa.</title>
        <authorList>
            <person name="Mitreva M."/>
        </authorList>
    </citation>
    <scope>NUCLEOTIDE SEQUENCE [LARGE SCALE GENOMIC DNA]</scope>
    <source>
        <strain evidence="2 3">ISS45</strain>
    </source>
</reference>
<dbReference type="EMBL" id="LVZM01022684">
    <property type="protein sequence ID" value="OUC40565.1"/>
    <property type="molecule type" value="Genomic_DNA"/>
</dbReference>
<evidence type="ECO:0008006" key="4">
    <source>
        <dbReference type="Google" id="ProtNLM"/>
    </source>
</evidence>
<keyword evidence="1" id="KW-0472">Membrane</keyword>
<gene>
    <name evidence="2" type="ORF">D917_03978</name>
</gene>
<feature type="non-terminal residue" evidence="2">
    <location>
        <position position="1"/>
    </location>
</feature>
<organism evidence="2 3">
    <name type="scientific">Trichinella nativa</name>
    <dbReference type="NCBI Taxonomy" id="6335"/>
    <lineage>
        <taxon>Eukaryota</taxon>
        <taxon>Metazoa</taxon>
        <taxon>Ecdysozoa</taxon>
        <taxon>Nematoda</taxon>
        <taxon>Enoplea</taxon>
        <taxon>Dorylaimia</taxon>
        <taxon>Trichinellida</taxon>
        <taxon>Trichinellidae</taxon>
        <taxon>Trichinella</taxon>
    </lineage>
</organism>
<evidence type="ECO:0000313" key="2">
    <source>
        <dbReference type="EMBL" id="OUC40565.1"/>
    </source>
</evidence>
<accession>A0A1Y3E686</accession>
<evidence type="ECO:0000313" key="3">
    <source>
        <dbReference type="Proteomes" id="UP000243006"/>
    </source>
</evidence>
<comment type="caution">
    <text evidence="2">The sequence shown here is derived from an EMBL/GenBank/DDBJ whole genome shotgun (WGS) entry which is preliminary data.</text>
</comment>
<dbReference type="Proteomes" id="UP000243006">
    <property type="component" value="Unassembled WGS sequence"/>
</dbReference>
<name>A0A1Y3E686_9BILA</name>
<feature type="transmembrane region" description="Helical" evidence="1">
    <location>
        <begin position="120"/>
        <end position="138"/>
    </location>
</feature>